<evidence type="ECO:0000313" key="7">
    <source>
        <dbReference type="EMBL" id="QOG28376.1"/>
    </source>
</evidence>
<dbReference type="Gene3D" id="3.40.930.10">
    <property type="entry name" value="Mannitol-specific EII, Chain A"/>
    <property type="match status" value="1"/>
</dbReference>
<evidence type="ECO:0000256" key="2">
    <source>
        <dbReference type="ARBA" id="ARBA00023015"/>
    </source>
</evidence>
<protein>
    <submittedName>
        <fullName evidence="7">BglG family transcription antiterminator</fullName>
    </submittedName>
</protein>
<evidence type="ECO:0000259" key="6">
    <source>
        <dbReference type="PROSITE" id="PS51372"/>
    </source>
</evidence>
<dbReference type="InterPro" id="IPR036634">
    <property type="entry name" value="PRD_sf"/>
</dbReference>
<dbReference type="SUPFAM" id="SSF55804">
    <property type="entry name" value="Phoshotransferase/anion transport protein"/>
    <property type="match status" value="1"/>
</dbReference>
<organism evidence="7 8">
    <name type="scientific">Enterococcus gallinarum</name>
    <dbReference type="NCBI Taxonomy" id="1353"/>
    <lineage>
        <taxon>Bacteria</taxon>
        <taxon>Bacillati</taxon>
        <taxon>Bacillota</taxon>
        <taxon>Bacilli</taxon>
        <taxon>Lactobacillales</taxon>
        <taxon>Enterococcaceae</taxon>
        <taxon>Enterococcus</taxon>
    </lineage>
</organism>
<gene>
    <name evidence="7" type="ORF">EGM181_14470</name>
</gene>
<dbReference type="Gene3D" id="1.10.10.10">
    <property type="entry name" value="Winged helix-like DNA-binding domain superfamily/Winged helix DNA-binding domain"/>
    <property type="match status" value="1"/>
</dbReference>
<feature type="domain" description="PTS EIIA type-2" evidence="5">
    <location>
        <begin position="503"/>
        <end position="647"/>
    </location>
</feature>
<dbReference type="SUPFAM" id="SSF63520">
    <property type="entry name" value="PTS-regulatory domain, PRD"/>
    <property type="match status" value="1"/>
</dbReference>
<evidence type="ECO:0000313" key="8">
    <source>
        <dbReference type="Proteomes" id="UP000516696"/>
    </source>
</evidence>
<dbReference type="PANTHER" id="PTHR30185">
    <property type="entry name" value="CRYPTIC BETA-GLUCOSIDE BGL OPERON ANTITERMINATOR"/>
    <property type="match status" value="1"/>
</dbReference>
<keyword evidence="3" id="KW-0010">Activator</keyword>
<reference evidence="7 8" key="1">
    <citation type="submission" date="2020-03" db="EMBL/GenBank/DDBJ databases">
        <title>Characterization of ganglioside-mimicking enterococci.</title>
        <authorList>
            <person name="Patry R.T."/>
            <person name="Nothaft H."/>
            <person name="Bridger R."/>
            <person name="Shajahan A."/>
            <person name="Huynh S."/>
            <person name="Sanchez S."/>
            <person name="Azadi P."/>
            <person name="Cooper K."/>
            <person name="Miller W.G."/>
            <person name="Parker C.T."/>
            <person name="Wells L."/>
            <person name="Szymanski C.M."/>
        </authorList>
    </citation>
    <scope>NUCLEOTIDE SEQUENCE [LARGE SCALE GENOMIC DNA]</scope>
    <source>
        <strain evidence="7 8">EGM181</strain>
    </source>
</reference>
<dbReference type="PROSITE" id="PS51094">
    <property type="entry name" value="PTS_EIIA_TYPE_2"/>
    <property type="match status" value="1"/>
</dbReference>
<keyword evidence="1" id="KW-0677">Repeat</keyword>
<proteinExistence type="predicted"/>
<dbReference type="InterPro" id="IPR050661">
    <property type="entry name" value="BglG_antiterminators"/>
</dbReference>
<evidence type="ECO:0000256" key="1">
    <source>
        <dbReference type="ARBA" id="ARBA00022737"/>
    </source>
</evidence>
<dbReference type="GO" id="GO:0006355">
    <property type="term" value="P:regulation of DNA-templated transcription"/>
    <property type="evidence" value="ECO:0007669"/>
    <property type="project" value="InterPro"/>
</dbReference>
<dbReference type="CDD" id="cd00211">
    <property type="entry name" value="PTS_IIA_fru"/>
    <property type="match status" value="1"/>
</dbReference>
<name>A0A3N3X4L7_ENTGA</name>
<dbReference type="PROSITE" id="PS51372">
    <property type="entry name" value="PRD_2"/>
    <property type="match status" value="1"/>
</dbReference>
<feature type="domain" description="PRD" evidence="6">
    <location>
        <begin position="299"/>
        <end position="406"/>
    </location>
</feature>
<evidence type="ECO:0000256" key="4">
    <source>
        <dbReference type="ARBA" id="ARBA00023163"/>
    </source>
</evidence>
<dbReference type="InterPro" id="IPR036388">
    <property type="entry name" value="WH-like_DNA-bd_sf"/>
</dbReference>
<dbReference type="Proteomes" id="UP000516696">
    <property type="component" value="Chromosome"/>
</dbReference>
<dbReference type="InterPro" id="IPR007737">
    <property type="entry name" value="Mga_HTH"/>
</dbReference>
<dbReference type="EMBL" id="CP050485">
    <property type="protein sequence ID" value="QOG28376.1"/>
    <property type="molecule type" value="Genomic_DNA"/>
</dbReference>
<dbReference type="PANTHER" id="PTHR30185:SF18">
    <property type="entry name" value="TRANSCRIPTIONAL REGULATOR MTLR"/>
    <property type="match status" value="1"/>
</dbReference>
<evidence type="ECO:0000256" key="3">
    <source>
        <dbReference type="ARBA" id="ARBA00023159"/>
    </source>
</evidence>
<dbReference type="AlphaFoldDB" id="A0A3N3X4L7"/>
<dbReference type="Pfam" id="PF00359">
    <property type="entry name" value="PTS_EIIA_2"/>
    <property type="match status" value="1"/>
</dbReference>
<accession>A0A3N3X4L7</accession>
<sequence>MDLIKDKLVKREILRFLQKNPETSIKKIAEYVGKSEKSIRRKIAQIDDLLVENKLGRIDTKPGRGILFVLYPNKQNQLLKHFSDFSIPEGISQNDEWTLICLLLERASNHFITQVELAEKLYVSIPTFRKLMSHVKEWFADHHIMIQTIPGKGLTLVGDEYSKRVAIRDAILLQEDEKQTVVLQRFARGISVEEISEIIRKAESDWKIKFSNTSFIKIRIMLILSVGRFSYASDMPTIDDFEREYTNEYSFVETLYRGLEKRGFGTFNEVDKRILTAEILVSNKLRWKDSAALTNLKNQYDNDLLEFVHTIISSISEILQQPLTEDKILEEELTNHLRSAIFRMKYGHKNSSELTRDLKKLYGRVFLSVWSTSQLFEDYYNVQLTEDEIAYIVLYIEAAILRNQSQVDAYLVTDRGRSQSLFATEYIKKNIPEIKEIHIIREEEIDSTRKDVLYLTMVPVDSVTAVPISYLPSNKDLVNIRTALSRWGIVPGSISIFSDASKPLLDPRLIFVNQTYTNKEEVVTFLSNQLESLGFVSPNFYLTVWKREQKTTTCIGHHTAIPHGSMTEVFEPKVAIMVLNEPILWYEDEMVDTVFLLATRMQTPIEIRQNKHFYRELTDFTENDSLMAAFKTKKNALAAFNYLFLKINEVEKNENRTFERI</sequence>
<dbReference type="InterPro" id="IPR016152">
    <property type="entry name" value="PTrfase/Anion_transptr"/>
</dbReference>
<dbReference type="InterPro" id="IPR011608">
    <property type="entry name" value="PRD"/>
</dbReference>
<keyword evidence="2" id="KW-0805">Transcription regulation</keyword>
<dbReference type="Pfam" id="PF05043">
    <property type="entry name" value="Mga"/>
    <property type="match status" value="1"/>
</dbReference>
<dbReference type="InterPro" id="IPR002178">
    <property type="entry name" value="PTS_EIIA_type-2_dom"/>
</dbReference>
<dbReference type="Pfam" id="PF00874">
    <property type="entry name" value="PRD"/>
    <property type="match status" value="1"/>
</dbReference>
<dbReference type="Gene3D" id="1.10.1790.10">
    <property type="entry name" value="PRD domain"/>
    <property type="match status" value="1"/>
</dbReference>
<keyword evidence="4" id="KW-0804">Transcription</keyword>
<evidence type="ECO:0000259" key="5">
    <source>
        <dbReference type="PROSITE" id="PS51094"/>
    </source>
</evidence>